<sequence>MYMHWRCGEALRSNEAIQANWQRASIVAVCMQTLLSDKSNRLLIRLSLVSQLHPIRFSLIITIFLADFSLIFSMKLVNLLLSLTAAAVAARKPNPKTDVTFSCGPIYSQPWCTTWDDEESRTLLEYANRVGGSNSRNANCIGFGSDLNQCCKPNSFHLHSENSIFDPNYSQLYTKDVLDHNICLVKENKPPAA</sequence>
<gene>
    <name evidence="1" type="ORF">PGTUg99_022957</name>
</gene>
<evidence type="ECO:0000313" key="2">
    <source>
        <dbReference type="Proteomes" id="UP000325313"/>
    </source>
</evidence>
<dbReference type="AlphaFoldDB" id="A0A5B0MWM4"/>
<name>A0A5B0MWM4_PUCGR</name>
<reference evidence="1 2" key="1">
    <citation type="submission" date="2019-05" db="EMBL/GenBank/DDBJ databases">
        <title>Emergence of the Ug99 lineage of the wheat stem rust pathogen through somatic hybridization.</title>
        <authorList>
            <person name="Li F."/>
            <person name="Upadhyaya N.M."/>
            <person name="Sperschneider J."/>
            <person name="Matny O."/>
            <person name="Nguyen-Phuc H."/>
            <person name="Mago R."/>
            <person name="Raley C."/>
            <person name="Miller M.E."/>
            <person name="Silverstein K.A.T."/>
            <person name="Henningsen E."/>
            <person name="Hirsch C.D."/>
            <person name="Visser B."/>
            <person name="Pretorius Z.A."/>
            <person name="Steffenson B.J."/>
            <person name="Schwessinger B."/>
            <person name="Dodds P.N."/>
            <person name="Figueroa M."/>
        </authorList>
    </citation>
    <scope>NUCLEOTIDE SEQUENCE [LARGE SCALE GENOMIC DNA]</scope>
    <source>
        <strain evidence="1 2">Ug99</strain>
    </source>
</reference>
<accession>A0A5B0MWM4</accession>
<protein>
    <submittedName>
        <fullName evidence="1">Uncharacterized protein</fullName>
    </submittedName>
</protein>
<comment type="caution">
    <text evidence="1">The sequence shown here is derived from an EMBL/GenBank/DDBJ whole genome shotgun (WGS) entry which is preliminary data.</text>
</comment>
<dbReference type="Proteomes" id="UP000325313">
    <property type="component" value="Unassembled WGS sequence"/>
</dbReference>
<organism evidence="1 2">
    <name type="scientific">Puccinia graminis f. sp. tritici</name>
    <dbReference type="NCBI Taxonomy" id="56615"/>
    <lineage>
        <taxon>Eukaryota</taxon>
        <taxon>Fungi</taxon>
        <taxon>Dikarya</taxon>
        <taxon>Basidiomycota</taxon>
        <taxon>Pucciniomycotina</taxon>
        <taxon>Pucciniomycetes</taxon>
        <taxon>Pucciniales</taxon>
        <taxon>Pucciniaceae</taxon>
        <taxon>Puccinia</taxon>
    </lineage>
</organism>
<evidence type="ECO:0000313" key="1">
    <source>
        <dbReference type="EMBL" id="KAA1080209.1"/>
    </source>
</evidence>
<dbReference type="EMBL" id="VDEP01000442">
    <property type="protein sequence ID" value="KAA1080209.1"/>
    <property type="molecule type" value="Genomic_DNA"/>
</dbReference>
<proteinExistence type="predicted"/>